<name>A0A7L7L6N2_9BACT</name>
<dbReference type="Proteomes" id="UP000514509">
    <property type="component" value="Chromosome"/>
</dbReference>
<gene>
    <name evidence="1" type="ORF">HUW48_09035</name>
</gene>
<evidence type="ECO:0000313" key="1">
    <source>
        <dbReference type="EMBL" id="QMU28175.1"/>
    </source>
</evidence>
<evidence type="ECO:0000313" key="2">
    <source>
        <dbReference type="Proteomes" id="UP000514509"/>
    </source>
</evidence>
<proteinExistence type="predicted"/>
<reference evidence="1 2" key="1">
    <citation type="submission" date="2020-08" db="EMBL/GenBank/DDBJ databases">
        <title>Adhaeribacter dokdonensis sp. nov., isolated from the rhizosphere of Elymus tsukushiensis, a plant native to the Dokdo Islands, Republic of Korea.</title>
        <authorList>
            <person name="Ghim S.Y."/>
        </authorList>
    </citation>
    <scope>NUCLEOTIDE SEQUENCE [LARGE SCALE GENOMIC DNA]</scope>
    <source>
        <strain evidence="1 2">KUDC8001</strain>
    </source>
</reference>
<keyword evidence="2" id="KW-1185">Reference proteome</keyword>
<accession>A0A7L7L6N2</accession>
<dbReference type="RefSeq" id="WP_182415363.1">
    <property type="nucleotide sequence ID" value="NZ_CP055153.1"/>
</dbReference>
<protein>
    <submittedName>
        <fullName evidence="1">Uncharacterized protein</fullName>
    </submittedName>
</protein>
<dbReference type="AlphaFoldDB" id="A0A7L7L6N2"/>
<dbReference type="EMBL" id="CP055153">
    <property type="protein sequence ID" value="QMU28175.1"/>
    <property type="molecule type" value="Genomic_DNA"/>
</dbReference>
<dbReference type="KEGG" id="add:HUW48_09035"/>
<sequence>MEPGIGDVVLGYFRQPEIVKEVKKLRSGEKLEAGRNLEGGLYQIDGKCLILFSSRFKERLHCYQNQEYVFASGKVAQVVVWWCQEDNREYRIVLPRLTLLKN</sequence>
<organism evidence="1 2">
    <name type="scientific">Adhaeribacter radiodurans</name>
    <dbReference type="NCBI Taxonomy" id="2745197"/>
    <lineage>
        <taxon>Bacteria</taxon>
        <taxon>Pseudomonadati</taxon>
        <taxon>Bacteroidota</taxon>
        <taxon>Cytophagia</taxon>
        <taxon>Cytophagales</taxon>
        <taxon>Hymenobacteraceae</taxon>
        <taxon>Adhaeribacter</taxon>
    </lineage>
</organism>